<comment type="function">
    <text evidence="1 6">Catalyzes the insertion of molybdate into adenylated molybdopterin with the concomitant release of AMP.</text>
</comment>
<dbReference type="STRING" id="1121451.DESAM_20072"/>
<dbReference type="EMBL" id="FO203522">
    <property type="protein sequence ID" value="CCO22363.1"/>
    <property type="molecule type" value="Genomic_DNA"/>
</dbReference>
<dbReference type="GO" id="GO:0006777">
    <property type="term" value="P:Mo-molybdopterin cofactor biosynthetic process"/>
    <property type="evidence" value="ECO:0007669"/>
    <property type="project" value="UniProtKB-UniRule"/>
</dbReference>
<evidence type="ECO:0000259" key="7">
    <source>
        <dbReference type="SMART" id="SM00852"/>
    </source>
</evidence>
<gene>
    <name evidence="8" type="ORF">DESAM_20072</name>
</gene>
<evidence type="ECO:0000256" key="4">
    <source>
        <dbReference type="ARBA" id="ARBA00023150"/>
    </source>
</evidence>
<evidence type="ECO:0000256" key="3">
    <source>
        <dbReference type="ARBA" id="ARBA00010763"/>
    </source>
</evidence>
<organism evidence="8 9">
    <name type="scientific">Maridesulfovibrio hydrothermalis AM13 = DSM 14728</name>
    <dbReference type="NCBI Taxonomy" id="1121451"/>
    <lineage>
        <taxon>Bacteria</taxon>
        <taxon>Pseudomonadati</taxon>
        <taxon>Thermodesulfobacteriota</taxon>
        <taxon>Desulfovibrionia</taxon>
        <taxon>Desulfovibrionales</taxon>
        <taxon>Desulfovibrionaceae</taxon>
        <taxon>Maridesulfovibrio</taxon>
    </lineage>
</organism>
<dbReference type="Pfam" id="PF00994">
    <property type="entry name" value="MoCF_biosynth"/>
    <property type="match status" value="1"/>
</dbReference>
<dbReference type="CDD" id="cd00887">
    <property type="entry name" value="MoeA"/>
    <property type="match status" value="1"/>
</dbReference>
<dbReference type="PATRIC" id="fig|1121451.3.peg.349"/>
<proteinExistence type="inferred from homology"/>
<dbReference type="Gene3D" id="3.90.105.10">
    <property type="entry name" value="Molybdopterin biosynthesis moea protein, domain 2"/>
    <property type="match status" value="1"/>
</dbReference>
<dbReference type="SMART" id="SM00852">
    <property type="entry name" value="MoCF_biosynth"/>
    <property type="match status" value="1"/>
</dbReference>
<comment type="similarity">
    <text evidence="3 6">Belongs to the MoeA family.</text>
</comment>
<evidence type="ECO:0000313" key="9">
    <source>
        <dbReference type="Proteomes" id="UP000010808"/>
    </source>
</evidence>
<protein>
    <recommendedName>
        <fullName evidence="6">Molybdopterin molybdenumtransferase</fullName>
        <ecNumber evidence="6">2.10.1.1</ecNumber>
    </recommendedName>
</protein>
<dbReference type="InterPro" id="IPR036688">
    <property type="entry name" value="MoeA_C_domain_IV_sf"/>
</dbReference>
<sequence>MSDRNIYLKTIPVPEAVATAIEALDRETLIKPEIIPVHEALGRVTAEAVNARCSSPTYHSAAMDGYAVKSDTTFTAREGRPISLSKNGGCIAVNTGNPLPDDMDAIIMIENVVDADSSISIEAPAFPWQHVRRIGEDIVATEMLLPRNHTISAFDLGALLSAGIYDIKVYEKVRMTFIPTGDEVLPFIDRPTPRPGEVIESNSQVFKGLAAGLDIEFTATAPVHDREELLIGAVKTALEKSHIVVIGAGSSAGSKDFTRKVIDELGTLLVHGIAIMPGKPTVLGTAEGKLLVGAPGYPVSAVVCFEDVLTPIISWLSGKHKPVRDVVKAKLARRTPSKPGMEEIVRLAVGQVGDGYIGVPLSRGAGMITTLTKAQGFARIPAVSEGVEMGEKVEVELFSSRQDLDKVLMHVGSHDNTLDTLGDLLMGSETPLRLVSTHAGSMGGLTALKNNMALFAGAHLFDPETNDFNFPFLEKYLPGMEVTVINLAIRHQGFIVPKGNPQNISGIESLGSGDINFINRQRGAGTRILFDYQMNKAGLKPAEIMGYEREEYTHMAVAANVLTGAADCGLGIFAAAKALGLDFVPLAHERYDLVIPSVYLSDSRIITLLDLIRSDEVKNTINNLGGYETPLTGQKMKPGMGLG</sequence>
<dbReference type="PANTHER" id="PTHR10192">
    <property type="entry name" value="MOLYBDOPTERIN BIOSYNTHESIS PROTEIN"/>
    <property type="match status" value="1"/>
</dbReference>
<dbReference type="AlphaFoldDB" id="L0R6M9"/>
<evidence type="ECO:0000256" key="2">
    <source>
        <dbReference type="ARBA" id="ARBA00005046"/>
    </source>
</evidence>
<dbReference type="PANTHER" id="PTHR10192:SF16">
    <property type="entry name" value="MOLYBDOPTERIN MOLYBDENUMTRANSFERASE"/>
    <property type="match status" value="1"/>
</dbReference>
<keyword evidence="6" id="KW-0479">Metal-binding</keyword>
<dbReference type="KEGG" id="dhy:DESAM_20072"/>
<feature type="domain" description="MoaB/Mog" evidence="7">
    <location>
        <begin position="176"/>
        <end position="315"/>
    </location>
</feature>
<dbReference type="SUPFAM" id="SSF63882">
    <property type="entry name" value="MoeA N-terminal region -like"/>
    <property type="match status" value="1"/>
</dbReference>
<accession>L0R6M9</accession>
<comment type="cofactor">
    <cofactor evidence="6">
        <name>Mg(2+)</name>
        <dbReference type="ChEBI" id="CHEBI:18420"/>
    </cofactor>
</comment>
<keyword evidence="6" id="KW-0500">Molybdenum</keyword>
<keyword evidence="6" id="KW-0460">Magnesium</keyword>
<dbReference type="SUPFAM" id="SSF53218">
    <property type="entry name" value="Molybdenum cofactor biosynthesis proteins"/>
    <property type="match status" value="1"/>
</dbReference>
<dbReference type="InterPro" id="IPR024370">
    <property type="entry name" value="PBP_domain"/>
</dbReference>
<evidence type="ECO:0000256" key="5">
    <source>
        <dbReference type="ARBA" id="ARBA00047317"/>
    </source>
</evidence>
<dbReference type="eggNOG" id="COG0303">
    <property type="taxonomic scope" value="Bacteria"/>
</dbReference>
<keyword evidence="4 6" id="KW-0501">Molybdenum cofactor biosynthesis</keyword>
<dbReference type="NCBIfam" id="NF011068">
    <property type="entry name" value="PRK14498.1"/>
    <property type="match status" value="1"/>
</dbReference>
<dbReference type="InterPro" id="IPR001453">
    <property type="entry name" value="MoaB/Mog_dom"/>
</dbReference>
<dbReference type="SUPFAM" id="SSF63867">
    <property type="entry name" value="MoeA C-terminal domain-like"/>
    <property type="match status" value="1"/>
</dbReference>
<dbReference type="Proteomes" id="UP000010808">
    <property type="component" value="Chromosome"/>
</dbReference>
<evidence type="ECO:0000256" key="6">
    <source>
        <dbReference type="RuleBase" id="RU365090"/>
    </source>
</evidence>
<dbReference type="Pfam" id="PF03453">
    <property type="entry name" value="MoeA_N"/>
    <property type="match status" value="1"/>
</dbReference>
<dbReference type="InterPro" id="IPR005110">
    <property type="entry name" value="MoeA_linker/N"/>
</dbReference>
<keyword evidence="9" id="KW-1185">Reference proteome</keyword>
<dbReference type="EC" id="2.10.1.1" evidence="6"/>
<comment type="pathway">
    <text evidence="2 6">Cofactor biosynthesis; molybdopterin biosynthesis.</text>
</comment>
<dbReference type="Gene3D" id="2.170.190.11">
    <property type="entry name" value="Molybdopterin biosynthesis moea protein, domain 3"/>
    <property type="match status" value="1"/>
</dbReference>
<dbReference type="InterPro" id="IPR036425">
    <property type="entry name" value="MoaB/Mog-like_dom_sf"/>
</dbReference>
<dbReference type="GO" id="GO:0061599">
    <property type="term" value="F:molybdopterin molybdotransferase activity"/>
    <property type="evidence" value="ECO:0007669"/>
    <property type="project" value="UniProtKB-UniRule"/>
</dbReference>
<keyword evidence="6" id="KW-0808">Transferase</keyword>
<dbReference type="Pfam" id="PF12727">
    <property type="entry name" value="PBP_like"/>
    <property type="match status" value="1"/>
</dbReference>
<name>L0R6M9_9BACT</name>
<dbReference type="SUPFAM" id="SSF53850">
    <property type="entry name" value="Periplasmic binding protein-like II"/>
    <property type="match status" value="1"/>
</dbReference>
<comment type="catalytic activity">
    <reaction evidence="5">
        <text>adenylyl-molybdopterin + molybdate = Mo-molybdopterin + AMP + H(+)</text>
        <dbReference type="Rhea" id="RHEA:35047"/>
        <dbReference type="ChEBI" id="CHEBI:15378"/>
        <dbReference type="ChEBI" id="CHEBI:36264"/>
        <dbReference type="ChEBI" id="CHEBI:62727"/>
        <dbReference type="ChEBI" id="CHEBI:71302"/>
        <dbReference type="ChEBI" id="CHEBI:456215"/>
        <dbReference type="EC" id="2.10.1.1"/>
    </reaction>
</comment>
<dbReference type="Gene3D" id="3.40.980.10">
    <property type="entry name" value="MoaB/Mog-like domain"/>
    <property type="match status" value="1"/>
</dbReference>
<dbReference type="eggNOG" id="COG1910">
    <property type="taxonomic scope" value="Bacteria"/>
</dbReference>
<dbReference type="Pfam" id="PF03454">
    <property type="entry name" value="MoeA_C"/>
    <property type="match status" value="1"/>
</dbReference>
<dbReference type="RefSeq" id="WP_015334973.1">
    <property type="nucleotide sequence ID" value="NC_020055.1"/>
</dbReference>
<dbReference type="InterPro" id="IPR036135">
    <property type="entry name" value="MoeA_linker/N_sf"/>
</dbReference>
<evidence type="ECO:0000313" key="8">
    <source>
        <dbReference type="EMBL" id="CCO22363.1"/>
    </source>
</evidence>
<dbReference type="UniPathway" id="UPA00344"/>
<dbReference type="Gene3D" id="2.40.340.10">
    <property type="entry name" value="MoeA, C-terminal, domain IV"/>
    <property type="match status" value="1"/>
</dbReference>
<evidence type="ECO:0000256" key="1">
    <source>
        <dbReference type="ARBA" id="ARBA00002901"/>
    </source>
</evidence>
<dbReference type="HOGENOM" id="CLU_010186_3_0_7"/>
<dbReference type="InterPro" id="IPR005111">
    <property type="entry name" value="MoeA_C_domain_IV"/>
</dbReference>
<dbReference type="GO" id="GO:0005829">
    <property type="term" value="C:cytosol"/>
    <property type="evidence" value="ECO:0007669"/>
    <property type="project" value="TreeGrafter"/>
</dbReference>
<dbReference type="OrthoDB" id="9804758at2"/>
<dbReference type="GO" id="GO:0046872">
    <property type="term" value="F:metal ion binding"/>
    <property type="evidence" value="ECO:0007669"/>
    <property type="project" value="UniProtKB-UniRule"/>
</dbReference>
<dbReference type="InterPro" id="IPR038987">
    <property type="entry name" value="MoeA-like"/>
</dbReference>
<reference evidence="8 9" key="1">
    <citation type="submission" date="2012-10" db="EMBL/GenBank/DDBJ databases">
        <authorList>
            <person name="Genoscope - CEA"/>
        </authorList>
    </citation>
    <scope>NUCLEOTIDE SEQUENCE [LARGE SCALE GENOMIC DNA]</scope>
    <source>
        <strain evidence="9">AM13 / DSM 14728</strain>
    </source>
</reference>